<feature type="region of interest" description="Disordered" evidence="1">
    <location>
        <begin position="341"/>
        <end position="451"/>
    </location>
</feature>
<accession>A0ABX6H5G8</accession>
<dbReference type="EMBL" id="CP047181">
    <property type="protein sequence ID" value="QHC65033.1"/>
    <property type="molecule type" value="Genomic_DNA"/>
</dbReference>
<organism evidence="2 3">
    <name type="scientific">Rathayibacter festucae</name>
    <dbReference type="NCBI Taxonomy" id="110937"/>
    <lineage>
        <taxon>Bacteria</taxon>
        <taxon>Bacillati</taxon>
        <taxon>Actinomycetota</taxon>
        <taxon>Actinomycetes</taxon>
        <taxon>Micrococcales</taxon>
        <taxon>Microbacteriaceae</taxon>
        <taxon>Rathayibacter</taxon>
    </lineage>
</organism>
<reference evidence="3" key="1">
    <citation type="submission" date="2019-12" db="EMBL/GenBank/DDBJ databases">
        <title>Complete and draft genome sequences of new strains and members of some known species of the genus Rathayibacter isolated from plants.</title>
        <authorList>
            <person name="Tarlachkov S.V."/>
            <person name="Starodumova I.P."/>
            <person name="Dorofeeva L.V."/>
            <person name="Prisyazhnaya N.V."/>
            <person name="Leyn S."/>
            <person name="Zlamal J."/>
            <person name="Elan M."/>
            <person name="Osterman A.L."/>
            <person name="Nadler S."/>
            <person name="Subbotin S.A."/>
            <person name="Evtushenko L.I."/>
        </authorList>
    </citation>
    <scope>NUCLEOTIDE SEQUENCE [LARGE SCALE GENOMIC DNA]</scope>
    <source>
        <strain evidence="3">VKM Ac-2802</strain>
        <plasmid evidence="3">unnamed1</plasmid>
    </source>
</reference>
<name>A0ABX6H5G8_9MICO</name>
<keyword evidence="3" id="KW-1185">Reference proteome</keyword>
<evidence type="ECO:0000313" key="3">
    <source>
        <dbReference type="Proteomes" id="UP000464597"/>
    </source>
</evidence>
<dbReference type="RefSeq" id="WP_146084500.1">
    <property type="nucleotide sequence ID" value="NZ_CP047181.1"/>
</dbReference>
<evidence type="ECO:0000313" key="2">
    <source>
        <dbReference type="EMBL" id="QHC65033.1"/>
    </source>
</evidence>
<protein>
    <submittedName>
        <fullName evidence="2">Uncharacterized protein</fullName>
    </submittedName>
</protein>
<geneLocation type="plasmid" evidence="2 3">
    <name>unnamed1</name>
</geneLocation>
<keyword evidence="2" id="KW-0614">Plasmid</keyword>
<feature type="compositionally biased region" description="Polar residues" evidence="1">
    <location>
        <begin position="350"/>
        <end position="365"/>
    </location>
</feature>
<dbReference type="Proteomes" id="UP000464597">
    <property type="component" value="Plasmid unnamed1"/>
</dbReference>
<feature type="region of interest" description="Disordered" evidence="1">
    <location>
        <begin position="274"/>
        <end position="293"/>
    </location>
</feature>
<gene>
    <name evidence="2" type="ORF">GSU69_19490</name>
</gene>
<sequence>MSDDEVGQEVGQNVRVALTIAMQMGEKFARLREELARDAQARSAAQARELAARFDAERGAARATLQVVDRPEWWDRASIQDVARVAETAQAWKGQDPIAERAAAVVQREVMERYGVDTAVLRDAATRGKSELDLAKEWAATSAPEHYHRHDEDRLTMQVGDRTEPDTGAQRALITDYRAALAGDVATVELSVAEEWKRDTDPAGFQGYRVQTSIDWNDAGQVSTPDPATVAAARAALVEEWKDAVAPERARAGTELTEAQVLIAEADRLDRANDARSDAAAREVPGAADVDNGQAVMAAELEARANDYDRDAAAGGTEHASPDELRELAADARAQAQLYRDTAPAERQDAAQSANGTSGDPTTPASDPRASAAREAGEVAYDSSERRQATVHAMESKGVPPHLIEARMSADSAHATPASSAVTSKAATSTVPSTRRTRGRGQGADRGDLSR</sequence>
<proteinExistence type="predicted"/>
<feature type="compositionally biased region" description="Low complexity" evidence="1">
    <location>
        <begin position="415"/>
        <end position="434"/>
    </location>
</feature>
<evidence type="ECO:0000256" key="1">
    <source>
        <dbReference type="SAM" id="MobiDB-lite"/>
    </source>
</evidence>